<dbReference type="PROSITE" id="PS50835">
    <property type="entry name" value="IG_LIKE"/>
    <property type="match status" value="1"/>
</dbReference>
<name>R0LQX2_ANAPL</name>
<dbReference type="AlphaFoldDB" id="R0LQX2"/>
<evidence type="ECO:0000259" key="3">
    <source>
        <dbReference type="PROSITE" id="PS50835"/>
    </source>
</evidence>
<sequence>MTKKAAFCEVRGSICFREALVTLELHVGFGCWLLEAGKGGKPTFMKAPEDQIGISGGVASFVCQATGEPKPRITWMKKGKKVSSQRFEVIEFDDGSGSVLRIQPLRVHRDEAIYECTATNSVGEINTSAKLTVLEDTERQETSGVCHLVLYCHKVSSSDRRPRSIPRRTRGSLCSSKQSGLHSERERLLGQVPILKQQINFQIIEKATVAFGTGRVLPSPAPVTRKPPGDPVIVRPRMEINLESGSPLNLGQAWQHQVAPSSRGCWRGRYLLLLTQGWEQRMPDLQEIVPGLETKAEESATARQRVIELKAPAIPSRALDTAIWYVSAIGAGTDTERKTRRCLSDDLWAVSSAAGTACQCARCGTSRQLLDLLKSRWQQHVHAPRSASWVRRGYLWGLVEKQQLDNSAVGAAGPTRAVSQHPRGVLLLVVSPLPMKVPVPSGSPWCQREGSSSPSSPARPAGCVTVAGFRWFGWQAFNKLQLSWSYLCGFPLIFSQHCCSSGFRHYRELFATHPSELGIVLPAG</sequence>
<evidence type="ECO:0000256" key="1">
    <source>
        <dbReference type="ARBA" id="ARBA00022737"/>
    </source>
</evidence>
<evidence type="ECO:0000256" key="2">
    <source>
        <dbReference type="ARBA" id="ARBA00023157"/>
    </source>
</evidence>
<dbReference type="PANTHER" id="PTHR44170">
    <property type="entry name" value="PROTEIN SIDEKICK"/>
    <property type="match status" value="1"/>
</dbReference>
<protein>
    <submittedName>
        <fullName evidence="4">Receptor-type tyrosine-protein phosphatase F</fullName>
    </submittedName>
</protein>
<dbReference type="FunFam" id="2.60.40.10:FF:000023">
    <property type="entry name" value="receptor-type tyrosine-protein phosphatase delta isoform X2"/>
    <property type="match status" value="1"/>
</dbReference>
<proteinExistence type="predicted"/>
<keyword evidence="1" id="KW-0677">Repeat</keyword>
<dbReference type="InterPro" id="IPR013098">
    <property type="entry name" value="Ig_I-set"/>
</dbReference>
<dbReference type="EMBL" id="KB742473">
    <property type="protein sequence ID" value="EOB08124.1"/>
    <property type="molecule type" value="Genomic_DNA"/>
</dbReference>
<dbReference type="Gene3D" id="2.60.40.10">
    <property type="entry name" value="Immunoglobulins"/>
    <property type="match status" value="1"/>
</dbReference>
<dbReference type="GO" id="GO:0098609">
    <property type="term" value="P:cell-cell adhesion"/>
    <property type="evidence" value="ECO:0007669"/>
    <property type="project" value="TreeGrafter"/>
</dbReference>
<dbReference type="InterPro" id="IPR007110">
    <property type="entry name" value="Ig-like_dom"/>
</dbReference>
<gene>
    <name evidence="4" type="ORF">Anapl_04694</name>
</gene>
<accession>R0LQX2</accession>
<reference evidence="5" key="1">
    <citation type="journal article" date="2013" name="Nat. Genet.">
        <title>The duck genome and transcriptome provide insight into an avian influenza virus reservoir species.</title>
        <authorList>
            <person name="Huang Y."/>
            <person name="Li Y."/>
            <person name="Burt D.W."/>
            <person name="Chen H."/>
            <person name="Zhang Y."/>
            <person name="Qian W."/>
            <person name="Kim H."/>
            <person name="Gan S."/>
            <person name="Zhao Y."/>
            <person name="Li J."/>
            <person name="Yi K."/>
            <person name="Feng H."/>
            <person name="Zhu P."/>
            <person name="Li B."/>
            <person name="Liu Q."/>
            <person name="Fairley S."/>
            <person name="Magor K.E."/>
            <person name="Du Z."/>
            <person name="Hu X."/>
            <person name="Goodman L."/>
            <person name="Tafer H."/>
            <person name="Vignal A."/>
            <person name="Lee T."/>
            <person name="Kim K.W."/>
            <person name="Sheng Z."/>
            <person name="An Y."/>
            <person name="Searle S."/>
            <person name="Herrero J."/>
            <person name="Groenen M.A."/>
            <person name="Crooijmans R.P."/>
            <person name="Faraut T."/>
            <person name="Cai Q."/>
            <person name="Webster R.G."/>
            <person name="Aldridge J.R."/>
            <person name="Warren W.C."/>
            <person name="Bartschat S."/>
            <person name="Kehr S."/>
            <person name="Marz M."/>
            <person name="Stadler P.F."/>
            <person name="Smith J."/>
            <person name="Kraus R.H."/>
            <person name="Zhao Y."/>
            <person name="Ren L."/>
            <person name="Fei J."/>
            <person name="Morisson M."/>
            <person name="Kaiser P."/>
            <person name="Griffin D.K."/>
            <person name="Rao M."/>
            <person name="Pitel F."/>
            <person name="Wang J."/>
            <person name="Li N."/>
        </authorList>
    </citation>
    <scope>NUCLEOTIDE SEQUENCE [LARGE SCALE GENOMIC DNA]</scope>
</reference>
<dbReference type="SMART" id="SM00409">
    <property type="entry name" value="IG"/>
    <property type="match status" value="1"/>
</dbReference>
<evidence type="ECO:0000313" key="5">
    <source>
        <dbReference type="Proteomes" id="UP000296049"/>
    </source>
</evidence>
<dbReference type="Proteomes" id="UP000296049">
    <property type="component" value="Unassembled WGS sequence"/>
</dbReference>
<dbReference type="InterPro" id="IPR003598">
    <property type="entry name" value="Ig_sub2"/>
</dbReference>
<feature type="domain" description="Ig-like" evidence="3">
    <location>
        <begin position="42"/>
        <end position="132"/>
    </location>
</feature>
<keyword evidence="2" id="KW-1015">Disulfide bond</keyword>
<keyword evidence="5" id="KW-1185">Reference proteome</keyword>
<organism evidence="4 5">
    <name type="scientific">Anas platyrhynchos</name>
    <name type="common">Mallard</name>
    <name type="synonym">Anas boschas</name>
    <dbReference type="NCBI Taxonomy" id="8839"/>
    <lineage>
        <taxon>Eukaryota</taxon>
        <taxon>Metazoa</taxon>
        <taxon>Chordata</taxon>
        <taxon>Craniata</taxon>
        <taxon>Vertebrata</taxon>
        <taxon>Euteleostomi</taxon>
        <taxon>Archelosauria</taxon>
        <taxon>Archosauria</taxon>
        <taxon>Dinosauria</taxon>
        <taxon>Saurischia</taxon>
        <taxon>Theropoda</taxon>
        <taxon>Coelurosauria</taxon>
        <taxon>Aves</taxon>
        <taxon>Neognathae</taxon>
        <taxon>Galloanserae</taxon>
        <taxon>Anseriformes</taxon>
        <taxon>Anatidae</taxon>
        <taxon>Anatinae</taxon>
        <taxon>Anas</taxon>
    </lineage>
</organism>
<dbReference type="InterPro" id="IPR003599">
    <property type="entry name" value="Ig_sub"/>
</dbReference>
<dbReference type="InterPro" id="IPR013783">
    <property type="entry name" value="Ig-like_fold"/>
</dbReference>
<keyword evidence="4" id="KW-0675">Receptor</keyword>
<dbReference type="PANTHER" id="PTHR44170:SF55">
    <property type="entry name" value="OBSCURIN ISOFORM X2"/>
    <property type="match status" value="1"/>
</dbReference>
<evidence type="ECO:0000313" key="4">
    <source>
        <dbReference type="EMBL" id="EOB08124.1"/>
    </source>
</evidence>
<dbReference type="InterPro" id="IPR036179">
    <property type="entry name" value="Ig-like_dom_sf"/>
</dbReference>
<dbReference type="SUPFAM" id="SSF48726">
    <property type="entry name" value="Immunoglobulin"/>
    <property type="match status" value="1"/>
</dbReference>
<dbReference type="Pfam" id="PF07679">
    <property type="entry name" value="I-set"/>
    <property type="match status" value="1"/>
</dbReference>
<dbReference type="SMART" id="SM00408">
    <property type="entry name" value="IGc2"/>
    <property type="match status" value="1"/>
</dbReference>